<dbReference type="InterPro" id="IPR003501">
    <property type="entry name" value="PTS_EIIB_2/3"/>
</dbReference>
<dbReference type="AlphaFoldDB" id="A0A1I3VXF6"/>
<evidence type="ECO:0000313" key="3">
    <source>
        <dbReference type="EMBL" id="SFJ99862.1"/>
    </source>
</evidence>
<organism evidence="3 4">
    <name type="scientific">Marinilactibacillus piezotolerans</name>
    <dbReference type="NCBI Taxonomy" id="258723"/>
    <lineage>
        <taxon>Bacteria</taxon>
        <taxon>Bacillati</taxon>
        <taxon>Bacillota</taxon>
        <taxon>Bacilli</taxon>
        <taxon>Lactobacillales</taxon>
        <taxon>Carnobacteriaceae</taxon>
        <taxon>Marinilactibacillus</taxon>
    </lineage>
</organism>
<protein>
    <submittedName>
        <fullName evidence="3">PTS system IIB component, Gat family</fullName>
    </submittedName>
</protein>
<keyword evidence="4" id="KW-1185">Reference proteome</keyword>
<name>A0A1I3VXF6_9LACT</name>
<gene>
    <name evidence="3" type="ORF">SAMN04488569_100560</name>
</gene>
<dbReference type="InterPro" id="IPR036095">
    <property type="entry name" value="PTS_EIIB-like_sf"/>
</dbReference>
<dbReference type="Gene3D" id="3.40.50.2300">
    <property type="match status" value="1"/>
</dbReference>
<reference evidence="4" key="1">
    <citation type="submission" date="2016-10" db="EMBL/GenBank/DDBJ databases">
        <authorList>
            <person name="Varghese N."/>
            <person name="Submissions S."/>
        </authorList>
    </citation>
    <scope>NUCLEOTIDE SEQUENCE [LARGE SCALE GENOMIC DNA]</scope>
    <source>
        <strain evidence="4">DSM 16108</strain>
    </source>
</reference>
<keyword evidence="1" id="KW-0808">Transferase</keyword>
<evidence type="ECO:0000313" key="4">
    <source>
        <dbReference type="Proteomes" id="UP000199589"/>
    </source>
</evidence>
<dbReference type="SUPFAM" id="SSF52794">
    <property type="entry name" value="PTS system IIB component-like"/>
    <property type="match status" value="1"/>
</dbReference>
<evidence type="ECO:0000256" key="1">
    <source>
        <dbReference type="ARBA" id="ARBA00022679"/>
    </source>
</evidence>
<evidence type="ECO:0000259" key="2">
    <source>
        <dbReference type="PROSITE" id="PS51099"/>
    </source>
</evidence>
<dbReference type="PROSITE" id="PS51099">
    <property type="entry name" value="PTS_EIIB_TYPE_2"/>
    <property type="match status" value="1"/>
</dbReference>
<feature type="domain" description="PTS EIIB type-2" evidence="2">
    <location>
        <begin position="3"/>
        <end position="96"/>
    </location>
</feature>
<dbReference type="Pfam" id="PF02302">
    <property type="entry name" value="PTS_IIB"/>
    <property type="match status" value="1"/>
</dbReference>
<sequence length="96" mass="10794">MMKKLLIMCGTGVATSTVVTNKIKVWLKEKGLESEVKLYQSKIADEVNKLDEYDVVLSTTVVPDRVKDKVISGVPLLTGMGTEEMYDEIERQIRES</sequence>
<proteinExistence type="predicted"/>
<accession>A0A1I3VXF6</accession>
<dbReference type="Proteomes" id="UP000199589">
    <property type="component" value="Unassembled WGS sequence"/>
</dbReference>
<dbReference type="GO" id="GO:0009401">
    <property type="term" value="P:phosphoenolpyruvate-dependent sugar phosphotransferase system"/>
    <property type="evidence" value="ECO:0007669"/>
    <property type="project" value="InterPro"/>
</dbReference>
<dbReference type="CDD" id="cd05566">
    <property type="entry name" value="PTS_IIB_galactitol"/>
    <property type="match status" value="1"/>
</dbReference>
<dbReference type="GO" id="GO:0008982">
    <property type="term" value="F:protein-N(PI)-phosphohistidine-sugar phosphotransferase activity"/>
    <property type="evidence" value="ECO:0007669"/>
    <property type="project" value="InterPro"/>
</dbReference>
<dbReference type="EMBL" id="FOSJ01000005">
    <property type="protein sequence ID" value="SFJ99862.1"/>
    <property type="molecule type" value="Genomic_DNA"/>
</dbReference>
<dbReference type="InterPro" id="IPR013011">
    <property type="entry name" value="PTS_EIIB_2"/>
</dbReference>